<evidence type="ECO:0000313" key="3">
    <source>
        <dbReference type="Proteomes" id="UP000198287"/>
    </source>
</evidence>
<evidence type="ECO:0000313" key="2">
    <source>
        <dbReference type="EMBL" id="OXA47855.1"/>
    </source>
</evidence>
<name>A0A226DQQ4_FOLCA</name>
<dbReference type="OrthoDB" id="8293118at2759"/>
<proteinExistence type="predicted"/>
<protein>
    <submittedName>
        <fullName evidence="2">Uncharacterized protein</fullName>
    </submittedName>
</protein>
<evidence type="ECO:0000256" key="1">
    <source>
        <dbReference type="SAM" id="SignalP"/>
    </source>
</evidence>
<keyword evidence="3" id="KW-1185">Reference proteome</keyword>
<reference evidence="2 3" key="1">
    <citation type="submission" date="2015-12" db="EMBL/GenBank/DDBJ databases">
        <title>The genome of Folsomia candida.</title>
        <authorList>
            <person name="Faddeeva A."/>
            <person name="Derks M.F."/>
            <person name="Anvar Y."/>
            <person name="Smit S."/>
            <person name="Van Straalen N."/>
            <person name="Roelofs D."/>
        </authorList>
    </citation>
    <scope>NUCLEOTIDE SEQUENCE [LARGE SCALE GENOMIC DNA]</scope>
    <source>
        <strain evidence="2 3">VU population</strain>
        <tissue evidence="2">Whole body</tissue>
    </source>
</reference>
<comment type="caution">
    <text evidence="2">The sequence shown here is derived from an EMBL/GenBank/DDBJ whole genome shotgun (WGS) entry which is preliminary data.</text>
</comment>
<organism evidence="2 3">
    <name type="scientific">Folsomia candida</name>
    <name type="common">Springtail</name>
    <dbReference type="NCBI Taxonomy" id="158441"/>
    <lineage>
        <taxon>Eukaryota</taxon>
        <taxon>Metazoa</taxon>
        <taxon>Ecdysozoa</taxon>
        <taxon>Arthropoda</taxon>
        <taxon>Hexapoda</taxon>
        <taxon>Collembola</taxon>
        <taxon>Entomobryomorpha</taxon>
        <taxon>Isotomoidea</taxon>
        <taxon>Isotomidae</taxon>
        <taxon>Proisotominae</taxon>
        <taxon>Folsomia</taxon>
    </lineage>
</organism>
<sequence>MFSKNVALVVVAILGTCSALSLTHSRNPSSISRKGGPVAPFGTVDPVARCGGVGTQLGLRISDCNGVCTLTPGTVYNCENDFIPSSASPSLSLWVEVCLRGFCTIIIQTELPGSSVQPGLMYTVKYSIVPNDILSGETIEFRGYIYHTDNMLLEICVSADMHILQT</sequence>
<feature type="signal peptide" evidence="1">
    <location>
        <begin position="1"/>
        <end position="19"/>
    </location>
</feature>
<keyword evidence="1" id="KW-0732">Signal</keyword>
<accession>A0A226DQQ4</accession>
<dbReference type="EMBL" id="LNIX01000012">
    <property type="protein sequence ID" value="OXA47855.1"/>
    <property type="molecule type" value="Genomic_DNA"/>
</dbReference>
<gene>
    <name evidence="2" type="ORF">Fcan01_17439</name>
</gene>
<dbReference type="AlphaFoldDB" id="A0A226DQQ4"/>
<feature type="chain" id="PRO_5012420610" evidence="1">
    <location>
        <begin position="20"/>
        <end position="166"/>
    </location>
</feature>
<dbReference type="Proteomes" id="UP000198287">
    <property type="component" value="Unassembled WGS sequence"/>
</dbReference>